<dbReference type="PANTHER" id="PTHR24202:SF4">
    <property type="entry name" value="E3 UBIQUITIN-PROTEIN LIGASE MIB2-RELATED"/>
    <property type="match status" value="1"/>
</dbReference>
<dbReference type="HOGENOM" id="CLU_412366_0_0_1"/>
<dbReference type="SUPFAM" id="SSF53300">
    <property type="entry name" value="vWA-like"/>
    <property type="match status" value="2"/>
</dbReference>
<organism evidence="1">
    <name type="scientific">Magallana gigas</name>
    <name type="common">Pacific oyster</name>
    <name type="synonym">Crassostrea gigas</name>
    <dbReference type="NCBI Taxonomy" id="29159"/>
    <lineage>
        <taxon>Eukaryota</taxon>
        <taxon>Metazoa</taxon>
        <taxon>Spiralia</taxon>
        <taxon>Lophotrochozoa</taxon>
        <taxon>Mollusca</taxon>
        <taxon>Bivalvia</taxon>
        <taxon>Autobranchia</taxon>
        <taxon>Pteriomorphia</taxon>
        <taxon>Ostreida</taxon>
        <taxon>Ostreoidea</taxon>
        <taxon>Ostreidae</taxon>
        <taxon>Magallana</taxon>
    </lineage>
</organism>
<dbReference type="SUPFAM" id="SSF159034">
    <property type="entry name" value="Mib/herc2 domain-like"/>
    <property type="match status" value="3"/>
</dbReference>
<dbReference type="InterPro" id="IPR002035">
    <property type="entry name" value="VWF_A"/>
</dbReference>
<dbReference type="Gene3D" id="3.40.50.410">
    <property type="entry name" value="von Willebrand factor, type A domain"/>
    <property type="match status" value="2"/>
</dbReference>
<dbReference type="Gene3D" id="2.30.30.40">
    <property type="entry name" value="SH3 Domains"/>
    <property type="match status" value="3"/>
</dbReference>
<name>K1Q199_MAGGI</name>
<proteinExistence type="predicted"/>
<dbReference type="Pfam" id="PF06701">
    <property type="entry name" value="MIB_HERC2"/>
    <property type="match status" value="1"/>
</dbReference>
<gene>
    <name evidence="1" type="ORF">CGI_10023022</name>
</gene>
<dbReference type="GO" id="GO:0016567">
    <property type="term" value="P:protein ubiquitination"/>
    <property type="evidence" value="ECO:0007669"/>
    <property type="project" value="InterPro"/>
</dbReference>
<protein>
    <submittedName>
        <fullName evidence="1">Putative E3 ubiquitin-protein ligase HERC2</fullName>
    </submittedName>
</protein>
<evidence type="ECO:0000313" key="1">
    <source>
        <dbReference type="EMBL" id="EKC30242.1"/>
    </source>
</evidence>
<dbReference type="GO" id="GO:0005737">
    <property type="term" value="C:cytoplasm"/>
    <property type="evidence" value="ECO:0007669"/>
    <property type="project" value="TreeGrafter"/>
</dbReference>
<dbReference type="CDD" id="cd00198">
    <property type="entry name" value="vWFA"/>
    <property type="match status" value="2"/>
</dbReference>
<reference evidence="1" key="1">
    <citation type="journal article" date="2012" name="Nature">
        <title>The oyster genome reveals stress adaptation and complexity of shell formation.</title>
        <authorList>
            <person name="Zhang G."/>
            <person name="Fang X."/>
            <person name="Guo X."/>
            <person name="Li L."/>
            <person name="Luo R."/>
            <person name="Xu F."/>
            <person name="Yang P."/>
            <person name="Zhang L."/>
            <person name="Wang X."/>
            <person name="Qi H."/>
            <person name="Xiong Z."/>
            <person name="Que H."/>
            <person name="Xie Y."/>
            <person name="Holland P.W."/>
            <person name="Paps J."/>
            <person name="Zhu Y."/>
            <person name="Wu F."/>
            <person name="Chen Y."/>
            <person name="Wang J."/>
            <person name="Peng C."/>
            <person name="Meng J."/>
            <person name="Yang L."/>
            <person name="Liu J."/>
            <person name="Wen B."/>
            <person name="Zhang N."/>
            <person name="Huang Z."/>
            <person name="Zhu Q."/>
            <person name="Feng Y."/>
            <person name="Mount A."/>
            <person name="Hedgecock D."/>
            <person name="Xu Z."/>
            <person name="Liu Y."/>
            <person name="Domazet-Loso T."/>
            <person name="Du Y."/>
            <person name="Sun X."/>
            <person name="Zhang S."/>
            <person name="Liu B."/>
            <person name="Cheng P."/>
            <person name="Jiang X."/>
            <person name="Li J."/>
            <person name="Fan D."/>
            <person name="Wang W."/>
            <person name="Fu W."/>
            <person name="Wang T."/>
            <person name="Wang B."/>
            <person name="Zhang J."/>
            <person name="Peng Z."/>
            <person name="Li Y."/>
            <person name="Li N."/>
            <person name="Wang J."/>
            <person name="Chen M."/>
            <person name="He Y."/>
            <person name="Tan F."/>
            <person name="Song X."/>
            <person name="Zheng Q."/>
            <person name="Huang R."/>
            <person name="Yang H."/>
            <person name="Du X."/>
            <person name="Chen L."/>
            <person name="Yang M."/>
            <person name="Gaffney P.M."/>
            <person name="Wang S."/>
            <person name="Luo L."/>
            <person name="She Z."/>
            <person name="Ming Y."/>
            <person name="Huang W."/>
            <person name="Zhang S."/>
            <person name="Huang B."/>
            <person name="Zhang Y."/>
            <person name="Qu T."/>
            <person name="Ni P."/>
            <person name="Miao G."/>
            <person name="Wang J."/>
            <person name="Wang Q."/>
            <person name="Steinberg C.E."/>
            <person name="Wang H."/>
            <person name="Li N."/>
            <person name="Qian L."/>
            <person name="Zhang G."/>
            <person name="Li Y."/>
            <person name="Yang H."/>
            <person name="Liu X."/>
            <person name="Wang J."/>
            <person name="Yin Y."/>
            <person name="Wang J."/>
        </authorList>
    </citation>
    <scope>NUCLEOTIDE SEQUENCE [LARGE SCALE GENOMIC DNA]</scope>
    <source>
        <strain evidence="1">05x7-T-G4-1.051#20</strain>
    </source>
</reference>
<dbReference type="GO" id="GO:0004842">
    <property type="term" value="F:ubiquitin-protein transferase activity"/>
    <property type="evidence" value="ECO:0007669"/>
    <property type="project" value="InterPro"/>
</dbReference>
<dbReference type="InParanoid" id="K1Q199"/>
<sequence>MTNEQEDEFQERNQHMPTVGTRVRRGPDWEWKNQDGQGAGTVVGHSKRVGWINVEWDTGLTMSYRYGNNGMITAYDIEPCDEPRILEDQPIAVGCLVRRGPDWKWDNQDGGEGNIGRVRWHNGHKSNYRYGYKNRYDVELCLKHNGCVYGTYLTTVFLLDTSASMAGAGLEQMKKAFKEIVHEFSQHPSIKENVTIITFGRDVKVLQYYSTDYTKISECCFLGTMIIESKGGKLIPWNEAKQFGRYALNIDLASNVFQQLSDKDGFSREDITSEVSKMKTGVTGKDLVLIGNGVIKMAGQGTLEQFVGQMGIRVTTDMDIEATMISKYDHQSLLENGCLDGMFVTTVFLLDTSASMTGTGLEQMKTAFKNIIHEFSQHSSITENVTVMTFGQDVKVIQYYSCDHAEVTKCVDYLECQGNSPLEAGLLFSLSGIDTVPYTAFGSLNVRTRFIIITDGKHTDIGAQHDEEIFETLGFNKNIASNVLQQLPPEDLFSPGDIKMEVSKVVDVSEQDLILTNNWSSLTVEIGWINVEWDNGILLPYRFGNNGFITAYDIEPCDEPRILESQPIAVGCLVRRGPDWKWNNQDGGAGNIGTVRWPNGNKSNYRYGYKSCYDVEIWCRMNLKKKIMEKTRGQVYFAATEQGDDAIKDRGRICLADDRDLQEASI</sequence>
<dbReference type="EMBL" id="JH816348">
    <property type="protein sequence ID" value="EKC30242.1"/>
    <property type="molecule type" value="Genomic_DNA"/>
</dbReference>
<dbReference type="InterPro" id="IPR037252">
    <property type="entry name" value="Mib_Herc2_sf"/>
</dbReference>
<dbReference type="Pfam" id="PF13519">
    <property type="entry name" value="VWA_2"/>
    <property type="match status" value="2"/>
</dbReference>
<dbReference type="InterPro" id="IPR010606">
    <property type="entry name" value="Mib_Herc2"/>
</dbReference>
<dbReference type="GO" id="GO:0046872">
    <property type="term" value="F:metal ion binding"/>
    <property type="evidence" value="ECO:0007669"/>
    <property type="project" value="InterPro"/>
</dbReference>
<accession>K1Q199</accession>
<dbReference type="InterPro" id="IPR036465">
    <property type="entry name" value="vWFA_dom_sf"/>
</dbReference>
<dbReference type="AlphaFoldDB" id="K1Q199"/>
<dbReference type="PROSITE" id="PS50234">
    <property type="entry name" value="VWFA"/>
    <property type="match status" value="2"/>
</dbReference>
<dbReference type="PROSITE" id="PS51416">
    <property type="entry name" value="MIB_HERC2"/>
    <property type="match status" value="3"/>
</dbReference>
<dbReference type="PANTHER" id="PTHR24202">
    <property type="entry name" value="E3 UBIQUITIN-PROTEIN LIGASE MIB2"/>
    <property type="match status" value="1"/>
</dbReference>